<accession>A0A151NUQ4</accession>
<proteinExistence type="predicted"/>
<comment type="caution">
    <text evidence="1">The sequence shown here is derived from an EMBL/GenBank/DDBJ whole genome shotgun (WGS) entry which is preliminary data.</text>
</comment>
<protein>
    <submittedName>
        <fullName evidence="1">Uncharacterized protein</fullName>
    </submittedName>
</protein>
<keyword evidence="2" id="KW-1185">Reference proteome</keyword>
<dbReference type="Proteomes" id="UP000050525">
    <property type="component" value="Unassembled WGS sequence"/>
</dbReference>
<sequence>MNGVCPWWLGGHSVSRSAAVEKEDNIFLISQNSLNVITKQWIKEKYKNRIKNWLRNKEKLTTWIGRSNEVSASGLGIKESDGYFYRSLLK</sequence>
<evidence type="ECO:0000313" key="2">
    <source>
        <dbReference type="Proteomes" id="UP000050525"/>
    </source>
</evidence>
<gene>
    <name evidence="1" type="ORF">Y1Q_0009528</name>
</gene>
<evidence type="ECO:0000313" key="1">
    <source>
        <dbReference type="EMBL" id="KYO40494.1"/>
    </source>
</evidence>
<dbReference type="EMBL" id="AKHW03001922">
    <property type="protein sequence ID" value="KYO40494.1"/>
    <property type="molecule type" value="Genomic_DNA"/>
</dbReference>
<organism evidence="1 2">
    <name type="scientific">Alligator mississippiensis</name>
    <name type="common">American alligator</name>
    <dbReference type="NCBI Taxonomy" id="8496"/>
    <lineage>
        <taxon>Eukaryota</taxon>
        <taxon>Metazoa</taxon>
        <taxon>Chordata</taxon>
        <taxon>Craniata</taxon>
        <taxon>Vertebrata</taxon>
        <taxon>Euteleostomi</taxon>
        <taxon>Archelosauria</taxon>
        <taxon>Archosauria</taxon>
        <taxon>Crocodylia</taxon>
        <taxon>Alligatoridae</taxon>
        <taxon>Alligatorinae</taxon>
        <taxon>Alligator</taxon>
    </lineage>
</organism>
<reference evidence="1 2" key="1">
    <citation type="journal article" date="2012" name="Genome Biol.">
        <title>Sequencing three crocodilian genomes to illuminate the evolution of archosaurs and amniotes.</title>
        <authorList>
            <person name="St John J.A."/>
            <person name="Braun E.L."/>
            <person name="Isberg S.R."/>
            <person name="Miles L.G."/>
            <person name="Chong A.Y."/>
            <person name="Gongora J."/>
            <person name="Dalzell P."/>
            <person name="Moran C."/>
            <person name="Bed'hom B."/>
            <person name="Abzhanov A."/>
            <person name="Burgess S.C."/>
            <person name="Cooksey A.M."/>
            <person name="Castoe T.A."/>
            <person name="Crawford N.G."/>
            <person name="Densmore L.D."/>
            <person name="Drew J.C."/>
            <person name="Edwards S.V."/>
            <person name="Faircloth B.C."/>
            <person name="Fujita M.K."/>
            <person name="Greenwold M.J."/>
            <person name="Hoffmann F.G."/>
            <person name="Howard J.M."/>
            <person name="Iguchi T."/>
            <person name="Janes D.E."/>
            <person name="Khan S.Y."/>
            <person name="Kohno S."/>
            <person name="de Koning A.J."/>
            <person name="Lance S.L."/>
            <person name="McCarthy F.M."/>
            <person name="McCormack J.E."/>
            <person name="Merchant M.E."/>
            <person name="Peterson D.G."/>
            <person name="Pollock D.D."/>
            <person name="Pourmand N."/>
            <person name="Raney B.J."/>
            <person name="Roessler K.A."/>
            <person name="Sanford J.R."/>
            <person name="Sawyer R.H."/>
            <person name="Schmidt C.J."/>
            <person name="Triplett E.W."/>
            <person name="Tuberville T.D."/>
            <person name="Venegas-Anaya M."/>
            <person name="Howard J.T."/>
            <person name="Jarvis E.D."/>
            <person name="Guillette L.J.Jr."/>
            <person name="Glenn T.C."/>
            <person name="Green R.E."/>
            <person name="Ray D.A."/>
        </authorList>
    </citation>
    <scope>NUCLEOTIDE SEQUENCE [LARGE SCALE GENOMIC DNA]</scope>
    <source>
        <strain evidence="1">KSC_2009_1</strain>
    </source>
</reference>
<name>A0A151NUQ4_ALLMI</name>
<dbReference type="AlphaFoldDB" id="A0A151NUQ4"/>